<keyword evidence="4" id="KW-1185">Reference proteome</keyword>
<organism evidence="3 4">
    <name type="scientific">Roseateles toxinivorans</name>
    <dbReference type="NCBI Taxonomy" id="270368"/>
    <lineage>
        <taxon>Bacteria</taxon>
        <taxon>Pseudomonadati</taxon>
        <taxon>Pseudomonadota</taxon>
        <taxon>Betaproteobacteria</taxon>
        <taxon>Burkholderiales</taxon>
        <taxon>Sphaerotilaceae</taxon>
        <taxon>Roseateles</taxon>
    </lineage>
</organism>
<dbReference type="InParanoid" id="A0A4R6QL35"/>
<keyword evidence="2" id="KW-0812">Transmembrane</keyword>
<evidence type="ECO:0000313" key="3">
    <source>
        <dbReference type="EMBL" id="TDP63859.1"/>
    </source>
</evidence>
<feature type="transmembrane region" description="Helical" evidence="2">
    <location>
        <begin position="147"/>
        <end position="165"/>
    </location>
</feature>
<feature type="transmembrane region" description="Helical" evidence="2">
    <location>
        <begin position="277"/>
        <end position="297"/>
    </location>
</feature>
<accession>A0A4R6QL35</accession>
<gene>
    <name evidence="3" type="ORF">DES47_104141</name>
</gene>
<dbReference type="Gene3D" id="3.40.50.150">
    <property type="entry name" value="Vaccinia Virus protein VP39"/>
    <property type="match status" value="1"/>
</dbReference>
<dbReference type="OrthoDB" id="9761985at2"/>
<dbReference type="GO" id="GO:0006596">
    <property type="term" value="P:polyamine biosynthetic process"/>
    <property type="evidence" value="ECO:0007669"/>
    <property type="project" value="UniProtKB-KW"/>
</dbReference>
<feature type="transmembrane region" description="Helical" evidence="2">
    <location>
        <begin position="250"/>
        <end position="268"/>
    </location>
</feature>
<feature type="transmembrane region" description="Helical" evidence="2">
    <location>
        <begin position="43"/>
        <end position="64"/>
    </location>
</feature>
<name>A0A4R6QL35_9BURK</name>
<feature type="transmembrane region" description="Helical" evidence="2">
    <location>
        <begin position="76"/>
        <end position="97"/>
    </location>
</feature>
<keyword evidence="1" id="KW-0620">Polyamine biosynthesis</keyword>
<keyword evidence="2" id="KW-1133">Transmembrane helix</keyword>
<dbReference type="SUPFAM" id="SSF53335">
    <property type="entry name" value="S-adenosyl-L-methionine-dependent methyltransferases"/>
    <property type="match status" value="1"/>
</dbReference>
<feature type="transmembrane region" description="Helical" evidence="2">
    <location>
        <begin position="395"/>
        <end position="413"/>
    </location>
</feature>
<feature type="transmembrane region" description="Helical" evidence="2">
    <location>
        <begin position="303"/>
        <end position="326"/>
    </location>
</feature>
<dbReference type="Proteomes" id="UP000295361">
    <property type="component" value="Unassembled WGS sequence"/>
</dbReference>
<feature type="transmembrane region" description="Helical" evidence="2">
    <location>
        <begin position="338"/>
        <end position="361"/>
    </location>
</feature>
<dbReference type="AlphaFoldDB" id="A0A4R6QL35"/>
<evidence type="ECO:0000256" key="2">
    <source>
        <dbReference type="SAM" id="Phobius"/>
    </source>
</evidence>
<dbReference type="NCBIfam" id="NF037959">
    <property type="entry name" value="MFS_SpdSyn"/>
    <property type="match status" value="1"/>
</dbReference>
<dbReference type="RefSeq" id="WP_133701722.1">
    <property type="nucleotide sequence ID" value="NZ_SNXS01000004.1"/>
</dbReference>
<evidence type="ECO:0000256" key="1">
    <source>
        <dbReference type="ARBA" id="ARBA00023115"/>
    </source>
</evidence>
<keyword evidence="2" id="KW-0472">Membrane</keyword>
<proteinExistence type="predicted"/>
<dbReference type="EMBL" id="SNXS01000004">
    <property type="protein sequence ID" value="TDP63859.1"/>
    <property type="molecule type" value="Genomic_DNA"/>
</dbReference>
<dbReference type="PANTHER" id="PTHR43317:SF1">
    <property type="entry name" value="THERMOSPERMINE SYNTHASE ACAULIS5"/>
    <property type="match status" value="1"/>
</dbReference>
<reference evidence="3 4" key="1">
    <citation type="submission" date="2019-03" db="EMBL/GenBank/DDBJ databases">
        <title>Genomic Encyclopedia of Type Strains, Phase IV (KMG-IV): sequencing the most valuable type-strain genomes for metagenomic binning, comparative biology and taxonomic classification.</title>
        <authorList>
            <person name="Goeker M."/>
        </authorList>
    </citation>
    <scope>NUCLEOTIDE SEQUENCE [LARGE SCALE GENOMIC DNA]</scope>
    <source>
        <strain evidence="3 4">DSM 16998</strain>
    </source>
</reference>
<feature type="transmembrane region" description="Helical" evidence="2">
    <location>
        <begin position="367"/>
        <end position="383"/>
    </location>
</feature>
<sequence length="685" mass="74367">MLAHLGLALHYGLTILLSAFLLFQVQPIIAKMILPWFGGSASVWTACMLFFQMLLLLGYLYSHFVVRLLSARQQSLLHIALLAVSLLLLPISPSADWRPSGGEDPTPRILALLTVTIGLPYFVLSTTGPLIQAWFAREKPGAVPYRLFALSNFGSLLALLAYPVLVEPNLPTRWQSAWWSALFAVFALLCGVLAWRGRHGGPAVEGATQAATVVAPTAALRLRWIALAACPSILLVADTSFLTANIAPIPLLWVLPLGLYLLSFIFCFERRGWYRRGLFLPLLALGLGAMAYLPTLGVSALPIYLAMGINLAAFFVACMVCHGELARLHPHPSQLTGYFLMIAIGGALGGLFVGVFAPYVFSGNFELSIGLVLTALVVAWVVMEGQDFAGGRWRVPAWVGAGAVVLGIAYVSVAEHLDDLNGARVTVRNFYGTLRVLDGGEGLDARRSLMHGQIVHGRQFQAPERQDWPTAYYSQDSGVGRALLAKASMAAGGPLRVGVIGVGIGTLLTYGRPGDSFRLYEIDPLVMQLAHSEFTFLSRSKAATEIVIADARLALEREPAQQFDVLVVDAFSGDAVPIHLLTREAFASYFRHLKPQGVLAVHVTNRFLDLKQVVKAAADHFGWQARMVSTAPDGERLVYRSDWVLVSAAPQFLAQPLLAEAVAIDTNPGFRLWSDDYSSVLAVLK</sequence>
<protein>
    <submittedName>
        <fullName evidence="3">Spermidine synthase</fullName>
    </submittedName>
</protein>
<feature type="transmembrane region" description="Helical" evidence="2">
    <location>
        <begin position="109"/>
        <end position="135"/>
    </location>
</feature>
<comment type="caution">
    <text evidence="3">The sequence shown here is derived from an EMBL/GenBank/DDBJ whole genome shotgun (WGS) entry which is preliminary data.</text>
</comment>
<dbReference type="InterPro" id="IPR029063">
    <property type="entry name" value="SAM-dependent_MTases_sf"/>
</dbReference>
<feature type="transmembrane region" description="Helical" evidence="2">
    <location>
        <begin position="177"/>
        <end position="195"/>
    </location>
</feature>
<evidence type="ECO:0000313" key="4">
    <source>
        <dbReference type="Proteomes" id="UP000295361"/>
    </source>
</evidence>
<feature type="transmembrane region" description="Helical" evidence="2">
    <location>
        <begin position="224"/>
        <end position="244"/>
    </location>
</feature>
<dbReference type="PANTHER" id="PTHR43317">
    <property type="entry name" value="THERMOSPERMINE SYNTHASE ACAULIS5"/>
    <property type="match status" value="1"/>
</dbReference>